<dbReference type="SUPFAM" id="SSF52166">
    <property type="entry name" value="Ribosomal protein L4"/>
    <property type="match status" value="1"/>
</dbReference>
<feature type="region of interest" description="Disordered" evidence="4">
    <location>
        <begin position="44"/>
        <end position="68"/>
    </location>
</feature>
<dbReference type="Proteomes" id="UP000070457">
    <property type="component" value="Unassembled WGS sequence"/>
</dbReference>
<name>A0A136LWZ2_9BACT</name>
<organism evidence="5 6">
    <name type="scientific">candidate division WS6 bacterium OLB20</name>
    <dbReference type="NCBI Taxonomy" id="1617426"/>
    <lineage>
        <taxon>Bacteria</taxon>
        <taxon>Candidatus Dojkabacteria</taxon>
    </lineage>
</organism>
<dbReference type="Gene3D" id="3.40.1370.10">
    <property type="match status" value="1"/>
</dbReference>
<dbReference type="InterPro" id="IPR023574">
    <property type="entry name" value="Ribosomal_uL4_dom_sf"/>
</dbReference>
<dbReference type="GO" id="GO:1990904">
    <property type="term" value="C:ribonucleoprotein complex"/>
    <property type="evidence" value="ECO:0007669"/>
    <property type="project" value="UniProtKB-KW"/>
</dbReference>
<evidence type="ECO:0000256" key="2">
    <source>
        <dbReference type="ARBA" id="ARBA00022980"/>
    </source>
</evidence>
<dbReference type="GO" id="GO:0006412">
    <property type="term" value="P:translation"/>
    <property type="evidence" value="ECO:0007669"/>
    <property type="project" value="InterPro"/>
</dbReference>
<dbReference type="Pfam" id="PF00573">
    <property type="entry name" value="Ribosomal_L4"/>
    <property type="match status" value="1"/>
</dbReference>
<dbReference type="STRING" id="1617426.TR69_WS6001001175"/>
<comment type="similarity">
    <text evidence="1">Belongs to the universal ribosomal protein uL4 family.</text>
</comment>
<keyword evidence="3" id="KW-0687">Ribonucleoprotein</keyword>
<dbReference type="InterPro" id="IPR002136">
    <property type="entry name" value="Ribosomal_uL4"/>
</dbReference>
<evidence type="ECO:0000256" key="1">
    <source>
        <dbReference type="ARBA" id="ARBA00010528"/>
    </source>
</evidence>
<dbReference type="PATRIC" id="fig|1617426.3.peg.1164"/>
<dbReference type="EMBL" id="JYNZ01000004">
    <property type="protein sequence ID" value="KXK26180.1"/>
    <property type="molecule type" value="Genomic_DNA"/>
</dbReference>
<evidence type="ECO:0000313" key="6">
    <source>
        <dbReference type="Proteomes" id="UP000070457"/>
    </source>
</evidence>
<evidence type="ECO:0000313" key="5">
    <source>
        <dbReference type="EMBL" id="KXK26180.1"/>
    </source>
</evidence>
<sequence length="86" mass="9195">MQADTFTKTGAKAGTKVTLPAVFEAEVNNDLLSQTVYIYLSNQREANAHSKKRGEVSGGGKKPGDKKVQDVHAMVQHVALSGLAVR</sequence>
<evidence type="ECO:0000256" key="4">
    <source>
        <dbReference type="SAM" id="MobiDB-lite"/>
    </source>
</evidence>
<reference evidence="5 6" key="1">
    <citation type="submission" date="2015-02" db="EMBL/GenBank/DDBJ databases">
        <title>Improved understanding of the partial-nitritation anammox process through 23 genomes representing the majority of the microbial community.</title>
        <authorList>
            <person name="Speth D.R."/>
            <person name="In T Zandt M."/>
            <person name="Guerrero Cruz S."/>
            <person name="Jetten M.S."/>
            <person name="Dutilh B.E."/>
        </authorList>
    </citation>
    <scope>NUCLEOTIDE SEQUENCE [LARGE SCALE GENOMIC DNA]</scope>
    <source>
        <strain evidence="5">OLB20</strain>
    </source>
</reference>
<dbReference type="AlphaFoldDB" id="A0A136LWZ2"/>
<accession>A0A136LWZ2</accession>
<evidence type="ECO:0000256" key="3">
    <source>
        <dbReference type="ARBA" id="ARBA00023274"/>
    </source>
</evidence>
<keyword evidence="2 5" id="KW-0689">Ribosomal protein</keyword>
<comment type="caution">
    <text evidence="5">The sequence shown here is derived from an EMBL/GenBank/DDBJ whole genome shotgun (WGS) entry which is preliminary data.</text>
</comment>
<dbReference type="GO" id="GO:0003735">
    <property type="term" value="F:structural constituent of ribosome"/>
    <property type="evidence" value="ECO:0007669"/>
    <property type="project" value="InterPro"/>
</dbReference>
<protein>
    <submittedName>
        <fullName evidence="5">50S ribosomal protein L4</fullName>
    </submittedName>
</protein>
<proteinExistence type="inferred from homology"/>
<gene>
    <name evidence="5" type="primary">rplD_1</name>
    <name evidence="5" type="ORF">TR69_WS6001001175</name>
</gene>
<dbReference type="GO" id="GO:0005840">
    <property type="term" value="C:ribosome"/>
    <property type="evidence" value="ECO:0007669"/>
    <property type="project" value="UniProtKB-KW"/>
</dbReference>